<feature type="region of interest" description="Disordered" evidence="2">
    <location>
        <begin position="220"/>
        <end position="247"/>
    </location>
</feature>
<feature type="compositionally biased region" description="Basic and acidic residues" evidence="2">
    <location>
        <begin position="397"/>
        <end position="414"/>
    </location>
</feature>
<keyword evidence="1" id="KW-0539">Nucleus</keyword>
<keyword evidence="1" id="KW-0238">DNA-binding</keyword>
<protein>
    <submittedName>
        <fullName evidence="4">Hmg box</fullName>
    </submittedName>
</protein>
<dbReference type="EMBL" id="KE747843">
    <property type="protein sequence ID" value="RMZ73758.1"/>
    <property type="molecule type" value="Genomic_DNA"/>
</dbReference>
<sequence>MYRWAQLAWHAEKQSQQWQWQWQGRAGQQVPGNSGVLGAHHHDTAPHCTTLHHTEPHCTLTTMAPKKKEVTGDLMISTAEYKKTRDSLRDPEMKLRPRQFAVLVPKLPSHSKAGAMMPGPPKQPRPHSASGEAAANDNDASIAYTYTQVIASLHNLQAGLIHVQHGITDLLSNYRKHCASVLGDEEAEIPPFNDVAAVAASVMEAGRTAADDAKQALAPVDKAIDAGKSKKRKREKKEKDPNAPKKPLTAAFLYHQNARPIVKADLEAALPPGAAMEKNAVQVEVNKRWAELPNENKEQWKAQYRKNMEEYKINLAEYLAKKGIKDAASLVEEEDDEDDDDAEIEAGALESDMSDEDDEASAAKKKSSRSTRNTTETDGDKENAAAAAAAAAATLEKAGKEKKRDRSKRKGEVA</sequence>
<feature type="compositionally biased region" description="Acidic residues" evidence="2">
    <location>
        <begin position="331"/>
        <end position="344"/>
    </location>
</feature>
<dbReference type="Proteomes" id="UP000265663">
    <property type="component" value="Unassembled WGS sequence"/>
</dbReference>
<evidence type="ECO:0000313" key="4">
    <source>
        <dbReference type="EMBL" id="RMZ73758.1"/>
    </source>
</evidence>
<dbReference type="PROSITE" id="PS50118">
    <property type="entry name" value="HMG_BOX_2"/>
    <property type="match status" value="1"/>
</dbReference>
<proteinExistence type="predicted"/>
<organism evidence="4 5">
    <name type="scientific">Pyrenophora seminiperda CCB06</name>
    <dbReference type="NCBI Taxonomy" id="1302712"/>
    <lineage>
        <taxon>Eukaryota</taxon>
        <taxon>Fungi</taxon>
        <taxon>Dikarya</taxon>
        <taxon>Ascomycota</taxon>
        <taxon>Pezizomycotina</taxon>
        <taxon>Dothideomycetes</taxon>
        <taxon>Pleosporomycetidae</taxon>
        <taxon>Pleosporales</taxon>
        <taxon>Pleosporineae</taxon>
        <taxon>Pleosporaceae</taxon>
        <taxon>Pyrenophora</taxon>
    </lineage>
</organism>
<dbReference type="GO" id="GO:0003677">
    <property type="term" value="F:DNA binding"/>
    <property type="evidence" value="ECO:0007669"/>
    <property type="project" value="UniProtKB-UniRule"/>
</dbReference>
<dbReference type="InterPro" id="IPR009071">
    <property type="entry name" value="HMG_box_dom"/>
</dbReference>
<name>A0A3M7MH43_9PLEO</name>
<dbReference type="Gene3D" id="1.10.30.10">
    <property type="entry name" value="High mobility group box domain"/>
    <property type="match status" value="1"/>
</dbReference>
<reference evidence="4 5" key="1">
    <citation type="journal article" date="2014" name="PLoS ONE">
        <title>De novo Genome Assembly of the Fungal Plant Pathogen Pyrenophora semeniperda.</title>
        <authorList>
            <person name="Soliai M.M."/>
            <person name="Meyer S.E."/>
            <person name="Udall J.A."/>
            <person name="Elzinga D.E."/>
            <person name="Hermansen R.A."/>
            <person name="Bodily P.M."/>
            <person name="Hart A.A."/>
            <person name="Coleman C.E."/>
        </authorList>
    </citation>
    <scope>NUCLEOTIDE SEQUENCE [LARGE SCALE GENOMIC DNA]</scope>
    <source>
        <strain evidence="4 5">CCB06</strain>
        <tissue evidence="4">Mycelium</tissue>
    </source>
</reference>
<gene>
    <name evidence="4" type="ORF">GMOD_00004548</name>
</gene>
<dbReference type="SUPFAM" id="SSF47095">
    <property type="entry name" value="HMG-box"/>
    <property type="match status" value="1"/>
</dbReference>
<evidence type="ECO:0000256" key="1">
    <source>
        <dbReference type="PROSITE-ProRule" id="PRU00267"/>
    </source>
</evidence>
<feature type="DNA-binding region" description="HMG box" evidence="1">
    <location>
        <begin position="244"/>
        <end position="319"/>
    </location>
</feature>
<accession>A0A3M7MH43</accession>
<feature type="region of interest" description="Disordered" evidence="2">
    <location>
        <begin position="330"/>
        <end position="414"/>
    </location>
</feature>
<dbReference type="OrthoDB" id="5550281at2759"/>
<evidence type="ECO:0000259" key="3">
    <source>
        <dbReference type="PROSITE" id="PS50118"/>
    </source>
</evidence>
<keyword evidence="5" id="KW-1185">Reference proteome</keyword>
<evidence type="ECO:0000256" key="2">
    <source>
        <dbReference type="SAM" id="MobiDB-lite"/>
    </source>
</evidence>
<feature type="domain" description="HMG box" evidence="3">
    <location>
        <begin position="244"/>
        <end position="319"/>
    </location>
</feature>
<dbReference type="AlphaFoldDB" id="A0A3M7MH43"/>
<dbReference type="InterPro" id="IPR036910">
    <property type="entry name" value="HMG_box_dom_sf"/>
</dbReference>
<feature type="compositionally biased region" description="Low complexity" evidence="2">
    <location>
        <begin position="384"/>
        <end position="393"/>
    </location>
</feature>
<dbReference type="GO" id="GO:0005634">
    <property type="term" value="C:nucleus"/>
    <property type="evidence" value="ECO:0007669"/>
    <property type="project" value="UniProtKB-UniRule"/>
</dbReference>
<feature type="region of interest" description="Disordered" evidence="2">
    <location>
        <begin position="110"/>
        <end position="134"/>
    </location>
</feature>
<evidence type="ECO:0000313" key="5">
    <source>
        <dbReference type="Proteomes" id="UP000265663"/>
    </source>
</evidence>